<feature type="domain" description="C2H2-type" evidence="7">
    <location>
        <begin position="675"/>
        <end position="703"/>
    </location>
</feature>
<dbReference type="InterPro" id="IPR036236">
    <property type="entry name" value="Znf_C2H2_sf"/>
</dbReference>
<accession>A0AAU9TCJ6</accession>
<dbReference type="Gene3D" id="3.30.160.60">
    <property type="entry name" value="Classic Zinc Finger"/>
    <property type="match status" value="2"/>
</dbReference>
<dbReference type="AlphaFoldDB" id="A0AAU9TCJ6"/>
<keyword evidence="9" id="KW-1185">Reference proteome</keyword>
<dbReference type="InterPro" id="IPR013087">
    <property type="entry name" value="Znf_C2H2_type"/>
</dbReference>
<name>A0AAU9TCJ6_EUPED</name>
<dbReference type="PANTHER" id="PTHR24379:SF121">
    <property type="entry name" value="C2H2-TYPE DOMAIN-CONTAINING PROTEIN"/>
    <property type="match status" value="1"/>
</dbReference>
<organism evidence="8 9">
    <name type="scientific">Euphydryas editha</name>
    <name type="common">Edith's checkerspot</name>
    <dbReference type="NCBI Taxonomy" id="104508"/>
    <lineage>
        <taxon>Eukaryota</taxon>
        <taxon>Metazoa</taxon>
        <taxon>Ecdysozoa</taxon>
        <taxon>Arthropoda</taxon>
        <taxon>Hexapoda</taxon>
        <taxon>Insecta</taxon>
        <taxon>Pterygota</taxon>
        <taxon>Neoptera</taxon>
        <taxon>Endopterygota</taxon>
        <taxon>Lepidoptera</taxon>
        <taxon>Glossata</taxon>
        <taxon>Ditrysia</taxon>
        <taxon>Papilionoidea</taxon>
        <taxon>Nymphalidae</taxon>
        <taxon>Nymphalinae</taxon>
        <taxon>Euphydryas</taxon>
    </lineage>
</organism>
<evidence type="ECO:0000256" key="6">
    <source>
        <dbReference type="SAM" id="MobiDB-lite"/>
    </source>
</evidence>
<dbReference type="GO" id="GO:0008270">
    <property type="term" value="F:zinc ion binding"/>
    <property type="evidence" value="ECO:0007669"/>
    <property type="project" value="UniProtKB-KW"/>
</dbReference>
<evidence type="ECO:0000313" key="8">
    <source>
        <dbReference type="EMBL" id="CAH2083392.1"/>
    </source>
</evidence>
<evidence type="ECO:0000259" key="7">
    <source>
        <dbReference type="PROSITE" id="PS50157"/>
    </source>
</evidence>
<feature type="compositionally biased region" description="Basic residues" evidence="6">
    <location>
        <begin position="580"/>
        <end position="597"/>
    </location>
</feature>
<keyword evidence="3 5" id="KW-0863">Zinc-finger</keyword>
<feature type="domain" description="C2H2-type" evidence="7">
    <location>
        <begin position="338"/>
        <end position="361"/>
    </location>
</feature>
<evidence type="ECO:0000256" key="3">
    <source>
        <dbReference type="ARBA" id="ARBA00022771"/>
    </source>
</evidence>
<evidence type="ECO:0000256" key="4">
    <source>
        <dbReference type="ARBA" id="ARBA00022833"/>
    </source>
</evidence>
<dbReference type="PANTHER" id="PTHR24379">
    <property type="entry name" value="KRAB AND ZINC FINGER DOMAIN-CONTAINING"/>
    <property type="match status" value="1"/>
</dbReference>
<feature type="region of interest" description="Disordered" evidence="6">
    <location>
        <begin position="517"/>
        <end position="548"/>
    </location>
</feature>
<gene>
    <name evidence="8" type="ORF">EEDITHA_LOCUS103</name>
</gene>
<feature type="region of interest" description="Disordered" evidence="6">
    <location>
        <begin position="462"/>
        <end position="491"/>
    </location>
</feature>
<dbReference type="Proteomes" id="UP001153954">
    <property type="component" value="Unassembled WGS sequence"/>
</dbReference>
<evidence type="ECO:0000256" key="2">
    <source>
        <dbReference type="ARBA" id="ARBA00022737"/>
    </source>
</evidence>
<dbReference type="EMBL" id="CAKOGL010000001">
    <property type="protein sequence ID" value="CAH2083392.1"/>
    <property type="molecule type" value="Genomic_DNA"/>
</dbReference>
<dbReference type="Pfam" id="PF00096">
    <property type="entry name" value="zf-C2H2"/>
    <property type="match status" value="2"/>
</dbReference>
<evidence type="ECO:0000256" key="1">
    <source>
        <dbReference type="ARBA" id="ARBA00022723"/>
    </source>
</evidence>
<feature type="compositionally biased region" description="Polar residues" evidence="6">
    <location>
        <begin position="475"/>
        <end position="491"/>
    </location>
</feature>
<feature type="region of interest" description="Disordered" evidence="6">
    <location>
        <begin position="573"/>
        <end position="639"/>
    </location>
</feature>
<dbReference type="SMART" id="SM00355">
    <property type="entry name" value="ZnF_C2H2"/>
    <property type="match status" value="12"/>
</dbReference>
<proteinExistence type="predicted"/>
<feature type="compositionally biased region" description="Basic and acidic residues" evidence="6">
    <location>
        <begin position="517"/>
        <end position="547"/>
    </location>
</feature>
<evidence type="ECO:0000256" key="5">
    <source>
        <dbReference type="PROSITE-ProRule" id="PRU00042"/>
    </source>
</evidence>
<feature type="compositionally biased region" description="Basic residues" evidence="6">
    <location>
        <begin position="617"/>
        <end position="634"/>
    </location>
</feature>
<comment type="caution">
    <text evidence="8">The sequence shown here is derived from an EMBL/GenBank/DDBJ whole genome shotgun (WGS) entry which is preliminary data.</text>
</comment>
<sequence length="1018" mass="118609">MDDSIDLDNENICGICYAEFLDIDDLQLHITQYHLNETNKNRFCIFCSKIFSDILSFVLHLRNCHLSTLRICKYCTRVYNNDHSLSKHEKKHKRSFYYPKISCSQCVQVFKSNREVESHEYEKHGQSDDGMLLQYCYPELSSVMNFNARIFFKSIQENYLYSCVVCELSTLNVNEYINHLQTKKCQSHSCNVCCNTYPWKSRLENHCKTHRYPEDKKKSSDTKCPKCDKYFNFSKIKSHVKECRSMKCIPCEISFDSVDKFTNHVATHCQRTPVQFENCKYCRRPFIGPSQLEKHIERAHKHNLHLYKYCCIYCNILFKHPKLLFGHFFTKHRDINPYTCKICNKDFRIRKSFTLHIKLDHKSVGFVEFDSNYHVFFTDKKSEKPFQPKNPYLADLTDKNLDVEMVINKRITVNTTGDKINIESNNKENIDEPSKDDRASSFNIENIVVINDDREANKIEMSTDSTGKSTEHLNEMTNDEQSSMPETKTNTSETADVIEILDQETQPTENMDIEMLKEKTPQELDPKTLKDKLSDSKETMEKDDDKIPSITIESDVELVNVNSDFMYFTEAEVESENKRVQKRKHKNEIDKPRKRSKVKSESDCNSSDSDVPLSKIFSKKKVRRRKVKRRKTNKVTKDTSSSKKTKFVCFKCDRNCYTYQNYHRHMSLHMKNGKKVCVKCFAKFKTKDELNDHMKTEHSSSKLTETLKKLLDKRKSNNATQKSKVTENMFSKTIHKVQFEPTASQATISKVSEDKLSVKKFLETFKPDANDSTTKKILISNSLSIRSVTNARTQSIIKMNKFKEEPEMTHRPQLRMPVKFKDEPTQEHRVSIKLVQCEYVAPTLNFDNEVIVSDVDYADHIESDDVETKTDVIPEVGHEVLLEESDSNKSKILKKTIDLKDLLTYDNVRIGHLAPQAPFYKIVKIDEVLQDKQKKVEPPKEINITLPNGTKLVSVNPLAHLLNNKTVAEIPKSNTYNKKPNNNKAKPQDFREAILKAMKVLEKAPQKRRSVKKVATVE</sequence>
<reference evidence="8" key="1">
    <citation type="submission" date="2022-03" db="EMBL/GenBank/DDBJ databases">
        <authorList>
            <person name="Tunstrom K."/>
        </authorList>
    </citation>
    <scope>NUCLEOTIDE SEQUENCE</scope>
</reference>
<protein>
    <recommendedName>
        <fullName evidence="7">C2H2-type domain-containing protein</fullName>
    </recommendedName>
</protein>
<dbReference type="PROSITE" id="PS50157">
    <property type="entry name" value="ZINC_FINGER_C2H2_2"/>
    <property type="match status" value="2"/>
</dbReference>
<dbReference type="PROSITE" id="PS00028">
    <property type="entry name" value="ZINC_FINGER_C2H2_1"/>
    <property type="match status" value="9"/>
</dbReference>
<keyword evidence="4" id="KW-0862">Zinc</keyword>
<keyword evidence="2" id="KW-0677">Repeat</keyword>
<keyword evidence="1" id="KW-0479">Metal-binding</keyword>
<evidence type="ECO:0000313" key="9">
    <source>
        <dbReference type="Proteomes" id="UP001153954"/>
    </source>
</evidence>
<dbReference type="SUPFAM" id="SSF57667">
    <property type="entry name" value="beta-beta-alpha zinc fingers"/>
    <property type="match status" value="1"/>
</dbReference>